<organism evidence="3">
    <name type="scientific">marine metagenome</name>
    <dbReference type="NCBI Taxonomy" id="408172"/>
    <lineage>
        <taxon>unclassified sequences</taxon>
        <taxon>metagenomes</taxon>
        <taxon>ecological metagenomes</taxon>
    </lineage>
</organism>
<dbReference type="InterPro" id="IPR006976">
    <property type="entry name" value="VanZ-like"/>
</dbReference>
<gene>
    <name evidence="3" type="ORF">METZ01_LOCUS106526</name>
</gene>
<dbReference type="NCBIfam" id="NF037970">
    <property type="entry name" value="vanZ_1"/>
    <property type="match status" value="1"/>
</dbReference>
<sequence>MNTSPSSTKINPWVWVAAWMGVIFFFSTDLFSGPQTSRVIGPFLKWFVPDVSDETIRDIQLVVRKAAHVIEYAILSILSCRALAKHTTPRPLPWALLGQAVLIASVYAVLDEWHQSWTAERFGSSLDVGIDSVGAIIGATFFAWLTRHKTATTSL</sequence>
<dbReference type="EMBL" id="UINC01012269">
    <property type="protein sequence ID" value="SVA53672.1"/>
    <property type="molecule type" value="Genomic_DNA"/>
</dbReference>
<protein>
    <recommendedName>
        <fullName evidence="2">VanZ-like domain-containing protein</fullName>
    </recommendedName>
</protein>
<feature type="transmembrane region" description="Helical" evidence="1">
    <location>
        <begin position="91"/>
        <end position="110"/>
    </location>
</feature>
<accession>A0A381WMM0</accession>
<keyword evidence="1" id="KW-0812">Transmembrane</keyword>
<evidence type="ECO:0000256" key="1">
    <source>
        <dbReference type="SAM" id="Phobius"/>
    </source>
</evidence>
<dbReference type="AlphaFoldDB" id="A0A381WMM0"/>
<name>A0A381WMM0_9ZZZZ</name>
<dbReference type="Pfam" id="PF04892">
    <property type="entry name" value="VanZ"/>
    <property type="match status" value="1"/>
</dbReference>
<proteinExistence type="predicted"/>
<feature type="transmembrane region" description="Helical" evidence="1">
    <location>
        <begin position="12"/>
        <end position="31"/>
    </location>
</feature>
<keyword evidence="1" id="KW-0472">Membrane</keyword>
<evidence type="ECO:0000259" key="2">
    <source>
        <dbReference type="Pfam" id="PF04892"/>
    </source>
</evidence>
<feature type="domain" description="VanZ-like" evidence="2">
    <location>
        <begin position="13"/>
        <end position="144"/>
    </location>
</feature>
<reference evidence="3" key="1">
    <citation type="submission" date="2018-05" db="EMBL/GenBank/DDBJ databases">
        <authorList>
            <person name="Lanie J.A."/>
            <person name="Ng W.-L."/>
            <person name="Kazmierczak K.M."/>
            <person name="Andrzejewski T.M."/>
            <person name="Davidsen T.M."/>
            <person name="Wayne K.J."/>
            <person name="Tettelin H."/>
            <person name="Glass J.I."/>
            <person name="Rusch D."/>
            <person name="Podicherti R."/>
            <person name="Tsui H.-C.T."/>
            <person name="Winkler M.E."/>
        </authorList>
    </citation>
    <scope>NUCLEOTIDE SEQUENCE</scope>
</reference>
<keyword evidence="1" id="KW-1133">Transmembrane helix</keyword>
<feature type="transmembrane region" description="Helical" evidence="1">
    <location>
        <begin position="122"/>
        <end position="145"/>
    </location>
</feature>
<evidence type="ECO:0000313" key="3">
    <source>
        <dbReference type="EMBL" id="SVA53672.1"/>
    </source>
</evidence>